<sequence>MPLRAAIVMLVLLNLGAALWWRFAPPPPPPPALEGPGLRLLSEATPSAPAAQTPAAVPVGLPGQADRPPVCVRLGPFADAASRQTARTALRALGVEAQPVGTPAPARGGWKVFLPPQPSREAAQALVDRLRAAGVGDVRVLTEGKDANAIALGRFSSEAGARRRLQALAALGVSAQLAPVQPAATGWLDARLPDSVDPEHLTLIAPARPLDCAQLPEGRPAGG</sequence>
<keyword evidence="3" id="KW-1185">Reference proteome</keyword>
<dbReference type="PROSITE" id="PS51724">
    <property type="entry name" value="SPOR"/>
    <property type="match status" value="1"/>
</dbReference>
<evidence type="ECO:0000313" key="3">
    <source>
        <dbReference type="Proteomes" id="UP000242857"/>
    </source>
</evidence>
<dbReference type="EMBL" id="FQUK01000005">
    <property type="protein sequence ID" value="SHE44506.1"/>
    <property type="molecule type" value="Genomic_DNA"/>
</dbReference>
<proteinExistence type="predicted"/>
<dbReference type="Proteomes" id="UP000242857">
    <property type="component" value="Unassembled WGS sequence"/>
</dbReference>
<feature type="domain" description="SPOR" evidence="1">
    <location>
        <begin position="64"/>
        <end position="143"/>
    </location>
</feature>
<reference evidence="3" key="1">
    <citation type="submission" date="2016-11" db="EMBL/GenBank/DDBJ databases">
        <authorList>
            <person name="Varghese N."/>
            <person name="Submissions S."/>
        </authorList>
    </citation>
    <scope>NUCLEOTIDE SEQUENCE [LARGE SCALE GENOMIC DNA]</scope>
    <source>
        <strain evidence="3">DSM 14834</strain>
    </source>
</reference>
<dbReference type="AlphaFoldDB" id="A0A1M4TJA2"/>
<dbReference type="Gene3D" id="3.30.70.1070">
    <property type="entry name" value="Sporulation related repeat"/>
    <property type="match status" value="1"/>
</dbReference>
<dbReference type="STRING" id="213588.SAMN02745204_00442"/>
<organism evidence="2 3">
    <name type="scientific">Thermomonas hydrothermalis</name>
    <dbReference type="NCBI Taxonomy" id="213588"/>
    <lineage>
        <taxon>Bacteria</taxon>
        <taxon>Pseudomonadati</taxon>
        <taxon>Pseudomonadota</taxon>
        <taxon>Gammaproteobacteria</taxon>
        <taxon>Lysobacterales</taxon>
        <taxon>Lysobacteraceae</taxon>
        <taxon>Thermomonas</taxon>
    </lineage>
</organism>
<name>A0A1M4TJA2_9GAMM</name>
<dbReference type="Pfam" id="PF05036">
    <property type="entry name" value="SPOR"/>
    <property type="match status" value="1"/>
</dbReference>
<dbReference type="InterPro" id="IPR036680">
    <property type="entry name" value="SPOR-like_sf"/>
</dbReference>
<dbReference type="GO" id="GO:0042834">
    <property type="term" value="F:peptidoglycan binding"/>
    <property type="evidence" value="ECO:0007669"/>
    <property type="project" value="InterPro"/>
</dbReference>
<evidence type="ECO:0000313" key="2">
    <source>
        <dbReference type="EMBL" id="SHE44506.1"/>
    </source>
</evidence>
<dbReference type="RefSeq" id="WP_072754999.1">
    <property type="nucleotide sequence ID" value="NZ_FQUK01000005.1"/>
</dbReference>
<protein>
    <submittedName>
        <fullName evidence="2">Sporulation related domain-containing protein</fullName>
    </submittedName>
</protein>
<gene>
    <name evidence="2" type="ORF">SAMN02745204_00442</name>
</gene>
<dbReference type="InterPro" id="IPR007730">
    <property type="entry name" value="SPOR-like_dom"/>
</dbReference>
<dbReference type="SUPFAM" id="SSF110997">
    <property type="entry name" value="Sporulation related repeat"/>
    <property type="match status" value="1"/>
</dbReference>
<accession>A0A1M4TJA2</accession>
<evidence type="ECO:0000259" key="1">
    <source>
        <dbReference type="PROSITE" id="PS51724"/>
    </source>
</evidence>
<dbReference type="OrthoDB" id="5986009at2"/>